<evidence type="ECO:0000313" key="2">
    <source>
        <dbReference type="EnsemblPlants" id="cds.evm.model.09.958"/>
    </source>
</evidence>
<feature type="compositionally biased region" description="Polar residues" evidence="1">
    <location>
        <begin position="8"/>
        <end position="25"/>
    </location>
</feature>
<sequence length="136" mass="15478">MENHEAIPSTSSLNKSSHENSNSGFMHNLSLPPSPLRYLNHIEKRLWDAEQKILLADEQKKLLVSQVSYYKTKISDLKHDVKIRRQISSRDANDVDRIKRALAHMKHEACAQYKRNLEMLIGGDSGSEKIAGPSQL</sequence>
<dbReference type="AlphaFoldDB" id="A0A803QHX1"/>
<proteinExistence type="predicted"/>
<keyword evidence="3" id="KW-1185">Reference proteome</keyword>
<name>A0A803QHX1_CANSA</name>
<evidence type="ECO:0000313" key="3">
    <source>
        <dbReference type="Proteomes" id="UP000596661"/>
    </source>
</evidence>
<dbReference type="EMBL" id="UZAU01000742">
    <property type="status" value="NOT_ANNOTATED_CDS"/>
    <property type="molecule type" value="Genomic_DNA"/>
</dbReference>
<dbReference type="Proteomes" id="UP000596661">
    <property type="component" value="Chromosome 9"/>
</dbReference>
<protein>
    <submittedName>
        <fullName evidence="2">Uncharacterized protein</fullName>
    </submittedName>
</protein>
<dbReference type="Gramene" id="evm.model.09.958">
    <property type="protein sequence ID" value="cds.evm.model.09.958"/>
    <property type="gene ID" value="evm.TU.09.958"/>
</dbReference>
<evidence type="ECO:0000256" key="1">
    <source>
        <dbReference type="SAM" id="MobiDB-lite"/>
    </source>
</evidence>
<reference evidence="2" key="2">
    <citation type="submission" date="2021-03" db="UniProtKB">
        <authorList>
            <consortium name="EnsemblPlants"/>
        </authorList>
    </citation>
    <scope>IDENTIFICATION</scope>
</reference>
<accession>A0A803QHX1</accession>
<feature type="region of interest" description="Disordered" evidence="1">
    <location>
        <begin position="1"/>
        <end position="27"/>
    </location>
</feature>
<organism evidence="2 3">
    <name type="scientific">Cannabis sativa</name>
    <name type="common">Hemp</name>
    <name type="synonym">Marijuana</name>
    <dbReference type="NCBI Taxonomy" id="3483"/>
    <lineage>
        <taxon>Eukaryota</taxon>
        <taxon>Viridiplantae</taxon>
        <taxon>Streptophyta</taxon>
        <taxon>Embryophyta</taxon>
        <taxon>Tracheophyta</taxon>
        <taxon>Spermatophyta</taxon>
        <taxon>Magnoliopsida</taxon>
        <taxon>eudicotyledons</taxon>
        <taxon>Gunneridae</taxon>
        <taxon>Pentapetalae</taxon>
        <taxon>rosids</taxon>
        <taxon>fabids</taxon>
        <taxon>Rosales</taxon>
        <taxon>Cannabaceae</taxon>
        <taxon>Cannabis</taxon>
    </lineage>
</organism>
<reference evidence="2" key="1">
    <citation type="submission" date="2018-11" db="EMBL/GenBank/DDBJ databases">
        <authorList>
            <person name="Grassa J C."/>
        </authorList>
    </citation>
    <scope>NUCLEOTIDE SEQUENCE [LARGE SCALE GENOMIC DNA]</scope>
</reference>
<dbReference type="EnsemblPlants" id="evm.model.09.958">
    <property type="protein sequence ID" value="cds.evm.model.09.958"/>
    <property type="gene ID" value="evm.TU.09.958"/>
</dbReference>